<dbReference type="Proteomes" id="UP001497602">
    <property type="component" value="Unassembled WGS sequence"/>
</dbReference>
<evidence type="ECO:0000313" key="2">
    <source>
        <dbReference type="EMBL" id="CAL2108298.1"/>
    </source>
</evidence>
<accession>A0ABP1FD74</accession>
<comment type="caution">
    <text evidence="2">The sequence shown here is derived from an EMBL/GenBank/DDBJ whole genome shotgun (WGS) entry which is preliminary data.</text>
</comment>
<feature type="transmembrane region" description="Helical" evidence="1">
    <location>
        <begin position="97"/>
        <end position="118"/>
    </location>
</feature>
<dbReference type="RefSeq" id="WP_348706789.1">
    <property type="nucleotide sequence ID" value="NZ_CAXIYA010000038.1"/>
</dbReference>
<proteinExistence type="predicted"/>
<dbReference type="EMBL" id="CAXJRC010000044">
    <property type="protein sequence ID" value="CAL2108298.1"/>
    <property type="molecule type" value="Genomic_DNA"/>
</dbReference>
<protein>
    <submittedName>
        <fullName evidence="2">Uncharacterized protein</fullName>
    </submittedName>
</protein>
<gene>
    <name evidence="2" type="ORF">T190115A13A_70071</name>
</gene>
<feature type="transmembrane region" description="Helical" evidence="1">
    <location>
        <begin position="138"/>
        <end position="158"/>
    </location>
</feature>
<evidence type="ECO:0000256" key="1">
    <source>
        <dbReference type="SAM" id="Phobius"/>
    </source>
</evidence>
<sequence length="246" mass="26808">MNTATKPTSDLVKGISPQIVNELSKEINNMLSYAIYNGIIINTEVNNLIQNSSVDDLINAHNLLAKNISPATPKSIEFTKRLRSSETKKSIFNKLPLVRDLILLALTFLLLFIITGLSPQVNNHSLDEGIMNNNGISLLLNLAFLSSVAGLGVLFFLLKKVSDSLKSCTLVPEESISYIAQIILGIIAGLILSEIISFYSSDPKSINLFSKSILALIGGFSSDAIFTVLQGIIDRIKTIFTSPIIR</sequence>
<reference evidence="2 3" key="1">
    <citation type="submission" date="2024-05" db="EMBL/GenBank/DDBJ databases">
        <authorList>
            <person name="Duchaud E."/>
        </authorList>
    </citation>
    <scope>NUCLEOTIDE SEQUENCE [LARGE SCALE GENOMIC DNA]</scope>
    <source>
        <strain evidence="2">Ena-SAMPLE-TAB-13-05-2024-13:56:06:370-140305</strain>
    </source>
</reference>
<keyword evidence="1" id="KW-0472">Membrane</keyword>
<feature type="transmembrane region" description="Helical" evidence="1">
    <location>
        <begin position="212"/>
        <end position="233"/>
    </location>
</feature>
<name>A0ABP1FD74_9FLAO</name>
<organism evidence="2 3">
    <name type="scientific">Tenacibaculum vairaonense</name>
    <dbReference type="NCBI Taxonomy" id="3137860"/>
    <lineage>
        <taxon>Bacteria</taxon>
        <taxon>Pseudomonadati</taxon>
        <taxon>Bacteroidota</taxon>
        <taxon>Flavobacteriia</taxon>
        <taxon>Flavobacteriales</taxon>
        <taxon>Flavobacteriaceae</taxon>
        <taxon>Tenacibaculum</taxon>
    </lineage>
</organism>
<evidence type="ECO:0000313" key="3">
    <source>
        <dbReference type="Proteomes" id="UP001497602"/>
    </source>
</evidence>
<keyword evidence="1" id="KW-0812">Transmembrane</keyword>
<feature type="transmembrane region" description="Helical" evidence="1">
    <location>
        <begin position="178"/>
        <end position="200"/>
    </location>
</feature>
<keyword evidence="1" id="KW-1133">Transmembrane helix</keyword>
<keyword evidence="3" id="KW-1185">Reference proteome</keyword>